<dbReference type="Proteomes" id="UP001160499">
    <property type="component" value="Unassembled WGS sequence"/>
</dbReference>
<organism evidence="1 2">
    <name type="scientific">Streptomyces pseudovenezuelae</name>
    <dbReference type="NCBI Taxonomy" id="67350"/>
    <lineage>
        <taxon>Bacteria</taxon>
        <taxon>Bacillati</taxon>
        <taxon>Actinomycetota</taxon>
        <taxon>Actinomycetes</taxon>
        <taxon>Kitasatosporales</taxon>
        <taxon>Streptomycetaceae</taxon>
        <taxon>Streptomyces</taxon>
        <taxon>Streptomyces aurantiacus group</taxon>
    </lineage>
</organism>
<sequence>MAGATNTPPPPLPLADAEHPLVAALSIFAPGINATAARTESEAEGDADLFEALARPFVRLGPA</sequence>
<dbReference type="EMBL" id="JARXVH010000015">
    <property type="protein sequence ID" value="MDH6220155.1"/>
    <property type="molecule type" value="Genomic_DNA"/>
</dbReference>
<comment type="caution">
    <text evidence="1">The sequence shown here is derived from an EMBL/GenBank/DDBJ whole genome shotgun (WGS) entry which is preliminary data.</text>
</comment>
<protein>
    <recommendedName>
        <fullName evidence="3">TetR family transcriptional regulator</fullName>
    </recommendedName>
</protein>
<dbReference type="RefSeq" id="WP_280880920.1">
    <property type="nucleotide sequence ID" value="NZ_JARXVH010000015.1"/>
</dbReference>
<reference evidence="1 2" key="1">
    <citation type="submission" date="2023-04" db="EMBL/GenBank/DDBJ databases">
        <title>Forest soil microbial communities from Buena Vista Peninsula, Colon Province, Panama.</title>
        <authorList>
            <person name="Bouskill N."/>
        </authorList>
    </citation>
    <scope>NUCLEOTIDE SEQUENCE [LARGE SCALE GENOMIC DNA]</scope>
    <source>
        <strain evidence="1 2">GGS1</strain>
    </source>
</reference>
<accession>A0ABT6LV17</accession>
<evidence type="ECO:0000313" key="2">
    <source>
        <dbReference type="Proteomes" id="UP001160499"/>
    </source>
</evidence>
<evidence type="ECO:0000313" key="1">
    <source>
        <dbReference type="EMBL" id="MDH6220155.1"/>
    </source>
</evidence>
<name>A0ABT6LV17_9ACTN</name>
<gene>
    <name evidence="1" type="ORF">M2283_007495</name>
</gene>
<proteinExistence type="predicted"/>
<keyword evidence="2" id="KW-1185">Reference proteome</keyword>
<evidence type="ECO:0008006" key="3">
    <source>
        <dbReference type="Google" id="ProtNLM"/>
    </source>
</evidence>